<evidence type="ECO:0000256" key="6">
    <source>
        <dbReference type="SAM" id="MobiDB-lite"/>
    </source>
</evidence>
<organism evidence="8">
    <name type="scientific">Streptomyces haneummycinicus</name>
    <dbReference type="NCBI Taxonomy" id="3074435"/>
    <lineage>
        <taxon>Bacteria</taxon>
        <taxon>Bacillati</taxon>
        <taxon>Actinomycetota</taxon>
        <taxon>Actinomycetes</taxon>
        <taxon>Kitasatosporales</taxon>
        <taxon>Streptomycetaceae</taxon>
        <taxon>Streptomyces</taxon>
    </lineage>
</organism>
<keyword evidence="3" id="KW-0511">Multifunctional enzyme</keyword>
<dbReference type="InterPro" id="IPR001227">
    <property type="entry name" value="Ac_transferase_dom_sf"/>
</dbReference>
<evidence type="ECO:0000256" key="5">
    <source>
        <dbReference type="PROSITE-ProRule" id="PRU01363"/>
    </source>
</evidence>
<dbReference type="InterPro" id="IPR016035">
    <property type="entry name" value="Acyl_Trfase/lysoPLipase"/>
</dbReference>
<evidence type="ECO:0000256" key="2">
    <source>
        <dbReference type="ARBA" id="ARBA00022679"/>
    </source>
</evidence>
<evidence type="ECO:0000313" key="8">
    <source>
        <dbReference type="EMBL" id="BFO16901.1"/>
    </source>
</evidence>
<dbReference type="Pfam" id="PF00698">
    <property type="entry name" value="Acyl_transf_1"/>
    <property type="match status" value="1"/>
</dbReference>
<dbReference type="Gene3D" id="3.10.129.110">
    <property type="entry name" value="Polyketide synthase dehydratase"/>
    <property type="match status" value="1"/>
</dbReference>
<evidence type="ECO:0000256" key="4">
    <source>
        <dbReference type="ARBA" id="ARBA00023315"/>
    </source>
</evidence>
<comment type="pathway">
    <text evidence="1">Antibiotic biosynthesis.</text>
</comment>
<feature type="region of interest" description="C-terminal hotdog fold" evidence="5">
    <location>
        <begin position="447"/>
        <end position="492"/>
    </location>
</feature>
<dbReference type="SMART" id="SM00827">
    <property type="entry name" value="PKS_AT"/>
    <property type="match status" value="1"/>
</dbReference>
<keyword evidence="2" id="KW-0808">Transferase</keyword>
<feature type="region of interest" description="N-terminal hotdog fold" evidence="5">
    <location>
        <begin position="308"/>
        <end position="431"/>
    </location>
</feature>
<dbReference type="InterPro" id="IPR020807">
    <property type="entry name" value="PKS_DH"/>
</dbReference>
<keyword evidence="4" id="KW-0012">Acyltransferase</keyword>
<dbReference type="GO" id="GO:0004312">
    <property type="term" value="F:fatty acid synthase activity"/>
    <property type="evidence" value="ECO:0007669"/>
    <property type="project" value="TreeGrafter"/>
</dbReference>
<dbReference type="SUPFAM" id="SSF52151">
    <property type="entry name" value="FabD/lysophospholipase-like"/>
    <property type="match status" value="1"/>
</dbReference>
<dbReference type="InterPro" id="IPR014043">
    <property type="entry name" value="Acyl_transferase_dom"/>
</dbReference>
<dbReference type="InterPro" id="IPR042104">
    <property type="entry name" value="PKS_dehydratase_sf"/>
</dbReference>
<dbReference type="InterPro" id="IPR016036">
    <property type="entry name" value="Malonyl_transacylase_ACP-bd"/>
</dbReference>
<dbReference type="AlphaFoldDB" id="A0AAT9HHK0"/>
<feature type="domain" description="PKS/mFAS DH" evidence="7">
    <location>
        <begin position="308"/>
        <end position="492"/>
    </location>
</feature>
<protein>
    <recommendedName>
        <fullName evidence="7">PKS/mFAS DH domain-containing protein</fullName>
    </recommendedName>
</protein>
<dbReference type="PANTHER" id="PTHR43775">
    <property type="entry name" value="FATTY ACID SYNTHASE"/>
    <property type="match status" value="1"/>
</dbReference>
<evidence type="ECO:0000256" key="3">
    <source>
        <dbReference type="ARBA" id="ARBA00023268"/>
    </source>
</evidence>
<comment type="caution">
    <text evidence="5">Lacks conserved residue(s) required for the propagation of feature annotation.</text>
</comment>
<dbReference type="Pfam" id="PF21089">
    <property type="entry name" value="PKS_DH_N"/>
    <property type="match status" value="1"/>
</dbReference>
<dbReference type="Pfam" id="PF14765">
    <property type="entry name" value="PS-DH"/>
    <property type="match status" value="1"/>
</dbReference>
<reference evidence="8" key="1">
    <citation type="submission" date="2024-06" db="EMBL/GenBank/DDBJ databases">
        <authorList>
            <consortium name="consrtm"/>
            <person name="Uemura M."/>
            <person name="Terahara T."/>
        </authorList>
    </citation>
    <scope>NUCLEOTIDE SEQUENCE</scope>
    <source>
        <strain evidence="8">KM77-8</strain>
    </source>
</reference>
<dbReference type="EMBL" id="AP035768">
    <property type="protein sequence ID" value="BFO16901.1"/>
    <property type="molecule type" value="Genomic_DNA"/>
</dbReference>
<dbReference type="SUPFAM" id="SSF55048">
    <property type="entry name" value="Probable ACP-binding domain of malonyl-CoA ACP transacylase"/>
    <property type="match status" value="1"/>
</dbReference>
<proteinExistence type="predicted"/>
<dbReference type="PROSITE" id="PS52019">
    <property type="entry name" value="PKS_MFAS_DH"/>
    <property type="match status" value="1"/>
</dbReference>
<reference evidence="8" key="2">
    <citation type="submission" date="2024-07" db="EMBL/GenBank/DDBJ databases">
        <title>Streptomyces haneummycinica sp. nov., a new antibiotic-producing actinobacterium isolated from marine sediment.</title>
        <authorList>
            <person name="Uemura M."/>
            <person name="Hamada M."/>
            <person name="Hirano S."/>
            <person name="Kobayashi K."/>
            <person name="Ohshiro T."/>
            <person name="Kobayashi T."/>
            <person name="Terahara T."/>
        </authorList>
    </citation>
    <scope>NUCLEOTIDE SEQUENCE</scope>
    <source>
        <strain evidence="8">KM77-8</strain>
    </source>
</reference>
<name>A0AAT9HHK0_9ACTN</name>
<dbReference type="PANTHER" id="PTHR43775:SF51">
    <property type="entry name" value="INACTIVE PHENOLPHTHIOCEROL SYNTHESIS POLYKETIDE SYNTHASE TYPE I PKS1-RELATED"/>
    <property type="match status" value="1"/>
</dbReference>
<dbReference type="GO" id="GO:0006633">
    <property type="term" value="P:fatty acid biosynthetic process"/>
    <property type="evidence" value="ECO:0007669"/>
    <property type="project" value="TreeGrafter"/>
</dbReference>
<evidence type="ECO:0000256" key="1">
    <source>
        <dbReference type="ARBA" id="ARBA00004792"/>
    </source>
</evidence>
<dbReference type="Gene3D" id="3.40.366.10">
    <property type="entry name" value="Malonyl-Coenzyme A Acyl Carrier Protein, domain 2"/>
    <property type="match status" value="1"/>
</dbReference>
<dbReference type="InterPro" id="IPR049551">
    <property type="entry name" value="PKS_DH_C"/>
</dbReference>
<sequence>MSRTEFTQPALFAVEVALFRLVESWGVRPDFLAGHSIGEIAAAHVSGVLSLADAAKLVVARGRLMQALPAGGAMVAVQASEDEVRPLLSDGVGVAAVNGPSAVVVSGLEAEVLRVQEHFEAEGRKTTRLRVSHAFHSPLMEPMLDDFRAVTAKLQYSEPVIPIVSTLTGAPVGRGELADPEYWVRHVREPVRFADAVKALEAEGVTTYLEMGPDAVLTAMAQHSVESDATLLTAALRRGRSEVTTLLGALAQLHVTGATPDWAALYAGTGARRVELPTYAFQRRTYWLQGATEAATALADTGIGSSGHALLGAAVALADSAGVVLTGRLSLASQPWLADHAVGGTVLFPGTGMVELAIAAGDRVGCERLEELTLQAPLVIPERGGVQVQVSVGTPDETGSRPVGIHSRTEGEDEPWVRHGVGLISPAGSRPDFDPDFDLVQWPPVDAVRVEVEGLYEGLAQAGLAYGPVFQGLRAAWLRGDEVFAEVALPEG</sequence>
<evidence type="ECO:0000259" key="7">
    <source>
        <dbReference type="PROSITE" id="PS52019"/>
    </source>
</evidence>
<dbReference type="InterPro" id="IPR049552">
    <property type="entry name" value="PKS_DH_N"/>
</dbReference>
<accession>A0AAT9HHK0</accession>
<feature type="region of interest" description="Disordered" evidence="6">
    <location>
        <begin position="391"/>
        <end position="411"/>
    </location>
</feature>
<dbReference type="InterPro" id="IPR050091">
    <property type="entry name" value="PKS_NRPS_Biosynth_Enz"/>
</dbReference>
<gene>
    <name evidence="8" type="ORF">SHKM778_32890</name>
</gene>
<dbReference type="SMART" id="SM00826">
    <property type="entry name" value="PKS_DH"/>
    <property type="match status" value="1"/>
</dbReference>
<dbReference type="InterPro" id="IPR049900">
    <property type="entry name" value="PKS_mFAS_DH"/>
</dbReference>